<dbReference type="BioCyc" id="SCEL448385:SCE_RS43510-MONOMER"/>
<dbReference type="Gene3D" id="2.102.10.10">
    <property type="entry name" value="Rieske [2Fe-2S] iron-sulphur domain"/>
    <property type="match status" value="1"/>
</dbReference>
<dbReference type="OrthoDB" id="516687at2"/>
<dbReference type="InterPro" id="IPR017881">
    <property type="entry name" value="NirD"/>
</dbReference>
<accession>A9FUS5</accession>
<dbReference type="CDD" id="cd03529">
    <property type="entry name" value="Rieske_NirD"/>
    <property type="match status" value="1"/>
</dbReference>
<organism evidence="8 9">
    <name type="scientific">Sorangium cellulosum (strain So ce56)</name>
    <name type="common">Polyangium cellulosum (strain So ce56)</name>
    <dbReference type="NCBI Taxonomy" id="448385"/>
    <lineage>
        <taxon>Bacteria</taxon>
        <taxon>Pseudomonadati</taxon>
        <taxon>Myxococcota</taxon>
        <taxon>Polyangia</taxon>
        <taxon>Polyangiales</taxon>
        <taxon>Polyangiaceae</taxon>
        <taxon>Sorangium</taxon>
    </lineage>
</organism>
<dbReference type="KEGG" id="scl:sce8493"/>
<evidence type="ECO:0000256" key="6">
    <source>
        <dbReference type="ARBA" id="ARBA00023063"/>
    </source>
</evidence>
<evidence type="ECO:0000256" key="5">
    <source>
        <dbReference type="ARBA" id="ARBA00023014"/>
    </source>
</evidence>
<keyword evidence="5" id="KW-0411">Iron-sulfur</keyword>
<dbReference type="PROSITE" id="PS51300">
    <property type="entry name" value="NIRD"/>
    <property type="match status" value="1"/>
</dbReference>
<dbReference type="HOGENOM" id="CLU_055690_3_0_7"/>
<dbReference type="NCBIfam" id="TIGR02378">
    <property type="entry name" value="nirD_assim_sml"/>
    <property type="match status" value="1"/>
</dbReference>
<dbReference type="GO" id="GO:0046872">
    <property type="term" value="F:metal ion binding"/>
    <property type="evidence" value="ECO:0007669"/>
    <property type="project" value="UniProtKB-KW"/>
</dbReference>
<dbReference type="GO" id="GO:0051537">
    <property type="term" value="F:2 iron, 2 sulfur cluster binding"/>
    <property type="evidence" value="ECO:0007669"/>
    <property type="project" value="UniProtKB-KW"/>
</dbReference>
<evidence type="ECO:0000256" key="1">
    <source>
        <dbReference type="ARBA" id="ARBA00022714"/>
    </source>
</evidence>
<keyword evidence="1" id="KW-0001">2Fe-2S</keyword>
<protein>
    <submittedName>
        <fullName evidence="8">Nitrite reductase (NAD(P)H)</fullName>
        <ecNumber evidence="8">1.7.1.4</ecNumber>
    </submittedName>
</protein>
<dbReference type="RefSeq" id="WP_012241102.1">
    <property type="nucleotide sequence ID" value="NC_010162.1"/>
</dbReference>
<dbReference type="GO" id="GO:0042128">
    <property type="term" value="P:nitrate assimilation"/>
    <property type="evidence" value="ECO:0007669"/>
    <property type="project" value="UniProtKB-KW"/>
</dbReference>
<reference evidence="8 9" key="1">
    <citation type="journal article" date="2007" name="Nat. Biotechnol.">
        <title>Complete genome sequence of the myxobacterium Sorangium cellulosum.</title>
        <authorList>
            <person name="Schneiker S."/>
            <person name="Perlova O."/>
            <person name="Kaiser O."/>
            <person name="Gerth K."/>
            <person name="Alici A."/>
            <person name="Altmeyer M.O."/>
            <person name="Bartels D."/>
            <person name="Bekel T."/>
            <person name="Beyer S."/>
            <person name="Bode E."/>
            <person name="Bode H.B."/>
            <person name="Bolten C.J."/>
            <person name="Choudhuri J.V."/>
            <person name="Doss S."/>
            <person name="Elnakady Y.A."/>
            <person name="Frank B."/>
            <person name="Gaigalat L."/>
            <person name="Goesmann A."/>
            <person name="Groeger C."/>
            <person name="Gross F."/>
            <person name="Jelsbak L."/>
            <person name="Jelsbak L."/>
            <person name="Kalinowski J."/>
            <person name="Kegler C."/>
            <person name="Knauber T."/>
            <person name="Konietzny S."/>
            <person name="Kopp M."/>
            <person name="Krause L."/>
            <person name="Krug D."/>
            <person name="Linke B."/>
            <person name="Mahmud T."/>
            <person name="Martinez-Arias R."/>
            <person name="McHardy A.C."/>
            <person name="Merai M."/>
            <person name="Meyer F."/>
            <person name="Mormann S."/>
            <person name="Munoz-Dorado J."/>
            <person name="Perez J."/>
            <person name="Pradella S."/>
            <person name="Rachid S."/>
            <person name="Raddatz G."/>
            <person name="Rosenau F."/>
            <person name="Rueckert C."/>
            <person name="Sasse F."/>
            <person name="Scharfe M."/>
            <person name="Schuster S.C."/>
            <person name="Suen G."/>
            <person name="Treuner-Lange A."/>
            <person name="Velicer G.J."/>
            <person name="Vorholter F.-J."/>
            <person name="Weissman K.J."/>
            <person name="Welch R.D."/>
            <person name="Wenzel S.C."/>
            <person name="Whitworth D.E."/>
            <person name="Wilhelm S."/>
            <person name="Wittmann C."/>
            <person name="Bloecker H."/>
            <person name="Puehler A."/>
            <person name="Mueller R."/>
        </authorList>
    </citation>
    <scope>NUCLEOTIDE SEQUENCE [LARGE SCALE GENOMIC DNA]</scope>
    <source>
        <strain evidence="9">So ce56</strain>
    </source>
</reference>
<dbReference type="Pfam" id="PF13806">
    <property type="entry name" value="Rieske_2"/>
    <property type="match status" value="1"/>
</dbReference>
<keyword evidence="9" id="KW-1185">Reference proteome</keyword>
<dbReference type="InterPro" id="IPR012748">
    <property type="entry name" value="Rieske-like_NirD"/>
</dbReference>
<evidence type="ECO:0000313" key="9">
    <source>
        <dbReference type="Proteomes" id="UP000002139"/>
    </source>
</evidence>
<gene>
    <name evidence="8" type="primary">nirD</name>
    <name evidence="8" type="ordered locus">sce8493</name>
</gene>
<dbReference type="InterPro" id="IPR017941">
    <property type="entry name" value="Rieske_2Fe-2S"/>
</dbReference>
<evidence type="ECO:0000259" key="7">
    <source>
        <dbReference type="PROSITE" id="PS51296"/>
    </source>
</evidence>
<keyword evidence="6" id="KW-0534">Nitrate assimilation</keyword>
<dbReference type="Proteomes" id="UP000002139">
    <property type="component" value="Chromosome"/>
</dbReference>
<feature type="domain" description="Rieske" evidence="7">
    <location>
        <begin position="20"/>
        <end position="121"/>
    </location>
</feature>
<evidence type="ECO:0000256" key="3">
    <source>
        <dbReference type="ARBA" id="ARBA00023002"/>
    </source>
</evidence>
<keyword evidence="4" id="KW-0408">Iron</keyword>
<sequence length="132" mass="14125">MSELHTSKAPRSETTAQVWVDVCGVEDIIPNTGVCALVGKRQIALVRVGEGEEVYAISNFDPFSKAFVLSRGIVGDKGGVPKIASPIYKQNFDLRSGRCLDDPGVSIPVYPLRIRDGRVEIQAAAEPLAAAS</sequence>
<dbReference type="PANTHER" id="PTHR40562:SF1">
    <property type="entry name" value="NITRITE REDUCTASE (NADH) SMALL SUBUNIT"/>
    <property type="match status" value="1"/>
</dbReference>
<dbReference type="PROSITE" id="PS51296">
    <property type="entry name" value="RIESKE"/>
    <property type="match status" value="1"/>
</dbReference>
<name>A9FUS5_SORC5</name>
<dbReference type="EMBL" id="AM746676">
    <property type="protein sequence ID" value="CAN98663.1"/>
    <property type="molecule type" value="Genomic_DNA"/>
</dbReference>
<dbReference type="STRING" id="448385.sce8493"/>
<proteinExistence type="predicted"/>
<dbReference type="GO" id="GO:0008942">
    <property type="term" value="F:nitrite reductase [NAD(P)H] activity"/>
    <property type="evidence" value="ECO:0007669"/>
    <property type="project" value="UniProtKB-EC"/>
</dbReference>
<evidence type="ECO:0000313" key="8">
    <source>
        <dbReference type="EMBL" id="CAN98663.1"/>
    </source>
</evidence>
<dbReference type="eggNOG" id="COG2146">
    <property type="taxonomic scope" value="Bacteria"/>
</dbReference>
<dbReference type="EC" id="1.7.1.4" evidence="8"/>
<keyword evidence="3 8" id="KW-0560">Oxidoreductase</keyword>
<dbReference type="InterPro" id="IPR036922">
    <property type="entry name" value="Rieske_2Fe-2S_sf"/>
</dbReference>
<dbReference type="PANTHER" id="PTHR40562">
    <property type="match status" value="1"/>
</dbReference>
<keyword evidence="2" id="KW-0479">Metal-binding</keyword>
<evidence type="ECO:0000256" key="2">
    <source>
        <dbReference type="ARBA" id="ARBA00022723"/>
    </source>
</evidence>
<evidence type="ECO:0000256" key="4">
    <source>
        <dbReference type="ARBA" id="ARBA00023004"/>
    </source>
</evidence>
<dbReference type="AlphaFoldDB" id="A9FUS5"/>
<dbReference type="SUPFAM" id="SSF50022">
    <property type="entry name" value="ISP domain"/>
    <property type="match status" value="1"/>
</dbReference>